<gene>
    <name evidence="5" type="primary">argE</name>
    <name evidence="5" type="ORF">KHU32_03475</name>
</gene>
<dbReference type="CDD" id="cd03894">
    <property type="entry name" value="M20_ArgE"/>
    <property type="match status" value="1"/>
</dbReference>
<proteinExistence type="predicted"/>
<reference evidence="5 6" key="1">
    <citation type="submission" date="2021-05" db="EMBL/GenBank/DDBJ databases">
        <title>Roseococcus sp. XZZS9, whole genome shotgun sequencing project.</title>
        <authorList>
            <person name="Zhao G."/>
            <person name="Shen L."/>
        </authorList>
    </citation>
    <scope>NUCLEOTIDE SEQUENCE [LARGE SCALE GENOMIC DNA]</scope>
    <source>
        <strain evidence="5 6">XZZS9</strain>
    </source>
</reference>
<dbReference type="SUPFAM" id="SSF53187">
    <property type="entry name" value="Zn-dependent exopeptidases"/>
    <property type="match status" value="1"/>
</dbReference>
<keyword evidence="2 5" id="KW-0378">Hydrolase</keyword>
<evidence type="ECO:0000256" key="3">
    <source>
        <dbReference type="ARBA" id="ARBA00023285"/>
    </source>
</evidence>
<comment type="caution">
    <text evidence="5">The sequence shown here is derived from an EMBL/GenBank/DDBJ whole genome shotgun (WGS) entry which is preliminary data.</text>
</comment>
<dbReference type="InterPro" id="IPR011650">
    <property type="entry name" value="Peptidase_M20_dimer"/>
</dbReference>
<dbReference type="InterPro" id="IPR002933">
    <property type="entry name" value="Peptidase_M20"/>
</dbReference>
<evidence type="ECO:0000256" key="2">
    <source>
        <dbReference type="ARBA" id="ARBA00022801"/>
    </source>
</evidence>
<dbReference type="PANTHER" id="PTHR43808:SF31">
    <property type="entry name" value="N-ACETYL-L-CITRULLINE DEACETYLASE"/>
    <property type="match status" value="1"/>
</dbReference>
<dbReference type="Proteomes" id="UP000766336">
    <property type="component" value="Unassembled WGS sequence"/>
</dbReference>
<keyword evidence="1" id="KW-0479">Metal-binding</keyword>
<feature type="domain" description="Peptidase M20 dimerisation" evidence="4">
    <location>
        <begin position="183"/>
        <end position="292"/>
    </location>
</feature>
<dbReference type="PANTHER" id="PTHR43808">
    <property type="entry name" value="ACETYLORNITHINE DEACETYLASE"/>
    <property type="match status" value="1"/>
</dbReference>
<dbReference type="InterPro" id="IPR050072">
    <property type="entry name" value="Peptidase_M20A"/>
</dbReference>
<dbReference type="InterPro" id="IPR036264">
    <property type="entry name" value="Bact_exopeptidase_dim_dom"/>
</dbReference>
<dbReference type="Pfam" id="PF07687">
    <property type="entry name" value="M20_dimer"/>
    <property type="match status" value="1"/>
</dbReference>
<dbReference type="GO" id="GO:0008777">
    <property type="term" value="F:acetylornithine deacetylase activity"/>
    <property type="evidence" value="ECO:0007669"/>
    <property type="project" value="UniProtKB-EC"/>
</dbReference>
<dbReference type="InterPro" id="IPR010169">
    <property type="entry name" value="AcOrn-deacetyl"/>
</dbReference>
<keyword evidence="3" id="KW-0170">Cobalt</keyword>
<dbReference type="SUPFAM" id="SSF55031">
    <property type="entry name" value="Bacterial exopeptidase dimerisation domain"/>
    <property type="match status" value="1"/>
</dbReference>
<protein>
    <submittedName>
        <fullName evidence="5">Acetylornithine deacetylase</fullName>
        <ecNumber evidence="5">3.5.1.16</ecNumber>
    </submittedName>
</protein>
<dbReference type="Gene3D" id="3.40.630.10">
    <property type="entry name" value="Zn peptidases"/>
    <property type="match status" value="1"/>
</dbReference>
<sequence length="399" mass="42705">MDARPRVDKLHGMSSIARALLLLERLVAIDTTSARSNAPLIEFVRGELAAQGIECRVTVEGEKANLHAIIGPRVAGGLALSAHVDCVPVEGQAWLADPFALRRQDGRVIGRGACDMKGFVACVLAMVPEMLAADLARPFHLCLTHDEETTFRGADRLMDELGHDAPPPALCIVGEPSGMAPIIAHKGYASWDVVFTGLSGHSSRADTTANALMAAAEAVAWLKAEARRFATQGRRVEGFVPPYTTVHVGTFRAGTVLNIVPDHAAFTLEVRTVPGDEASEVLARFVAQVESAILPELRAVHPESAMIVAPRARAPALELDEHHPLLALVQRTSGSNSRGFVSYGTEAGYYQRAGIPAIVCGPGDIAQAHQPEEWIAESQLQACCTFLERLIEDQVRGTG</sequence>
<evidence type="ECO:0000313" key="6">
    <source>
        <dbReference type="Proteomes" id="UP000766336"/>
    </source>
</evidence>
<name>A0ABS5Q8Z1_9PROT</name>
<dbReference type="EC" id="3.5.1.16" evidence="5"/>
<dbReference type="NCBIfam" id="TIGR01892">
    <property type="entry name" value="AcOrn-deacetyl"/>
    <property type="match status" value="1"/>
</dbReference>
<evidence type="ECO:0000313" key="5">
    <source>
        <dbReference type="EMBL" id="MBS7809983.1"/>
    </source>
</evidence>
<dbReference type="Gene3D" id="3.30.70.360">
    <property type="match status" value="1"/>
</dbReference>
<accession>A0ABS5Q8Z1</accession>
<evidence type="ECO:0000256" key="1">
    <source>
        <dbReference type="ARBA" id="ARBA00022723"/>
    </source>
</evidence>
<organism evidence="5 6">
    <name type="scientific">Roseococcus pinisoli</name>
    <dbReference type="NCBI Taxonomy" id="2835040"/>
    <lineage>
        <taxon>Bacteria</taxon>
        <taxon>Pseudomonadati</taxon>
        <taxon>Pseudomonadota</taxon>
        <taxon>Alphaproteobacteria</taxon>
        <taxon>Acetobacterales</taxon>
        <taxon>Roseomonadaceae</taxon>
        <taxon>Roseococcus</taxon>
    </lineage>
</organism>
<evidence type="ECO:0000259" key="4">
    <source>
        <dbReference type="Pfam" id="PF07687"/>
    </source>
</evidence>
<dbReference type="Pfam" id="PF01546">
    <property type="entry name" value="Peptidase_M20"/>
    <property type="match status" value="1"/>
</dbReference>
<dbReference type="NCBIfam" id="NF005710">
    <property type="entry name" value="PRK07522.1"/>
    <property type="match status" value="1"/>
</dbReference>
<keyword evidence="6" id="KW-1185">Reference proteome</keyword>
<dbReference type="EMBL" id="JAHCDA010000001">
    <property type="protein sequence ID" value="MBS7809983.1"/>
    <property type="molecule type" value="Genomic_DNA"/>
</dbReference>